<dbReference type="SMART" id="SM00086">
    <property type="entry name" value="PAC"/>
    <property type="match status" value="2"/>
</dbReference>
<feature type="coiled-coil region" evidence="1">
    <location>
        <begin position="96"/>
        <end position="123"/>
    </location>
</feature>
<dbReference type="PROSITE" id="PS51831">
    <property type="entry name" value="HD"/>
    <property type="match status" value="1"/>
</dbReference>
<dbReference type="InterPro" id="IPR035965">
    <property type="entry name" value="PAS-like_dom_sf"/>
</dbReference>
<dbReference type="SMART" id="SM00471">
    <property type="entry name" value="HDc"/>
    <property type="match status" value="1"/>
</dbReference>
<comment type="caution">
    <text evidence="8">The sequence shown here is derived from an EMBL/GenBank/DDBJ whole genome shotgun (WGS) entry which is preliminary data.</text>
</comment>
<feature type="transmembrane region" description="Helical" evidence="2">
    <location>
        <begin position="66"/>
        <end position="93"/>
    </location>
</feature>
<dbReference type="Gene3D" id="3.30.450.20">
    <property type="entry name" value="PAS domain"/>
    <property type="match status" value="2"/>
</dbReference>
<dbReference type="GO" id="GO:0071111">
    <property type="term" value="F:cyclic-guanylate-specific phosphodiesterase activity"/>
    <property type="evidence" value="ECO:0007669"/>
    <property type="project" value="UniProtKB-EC"/>
</dbReference>
<feature type="domain" description="PAS" evidence="3">
    <location>
        <begin position="116"/>
        <end position="188"/>
    </location>
</feature>
<dbReference type="Pfam" id="PF00990">
    <property type="entry name" value="GGDEF"/>
    <property type="match status" value="1"/>
</dbReference>
<organism evidence="8 9">
    <name type="scientific">Clostridium vincentii</name>
    <dbReference type="NCBI Taxonomy" id="52704"/>
    <lineage>
        <taxon>Bacteria</taxon>
        <taxon>Bacillati</taxon>
        <taxon>Bacillota</taxon>
        <taxon>Clostridia</taxon>
        <taxon>Eubacteriales</taxon>
        <taxon>Clostridiaceae</taxon>
        <taxon>Clostridium</taxon>
    </lineage>
</organism>
<evidence type="ECO:0000313" key="9">
    <source>
        <dbReference type="Proteomes" id="UP000239471"/>
    </source>
</evidence>
<name>A0A2T0BA88_9CLOT</name>
<keyword evidence="1" id="KW-0175">Coiled coil</keyword>
<evidence type="ECO:0000259" key="5">
    <source>
        <dbReference type="PROSITE" id="PS50887"/>
    </source>
</evidence>
<dbReference type="NCBIfam" id="TIGR00254">
    <property type="entry name" value="GGDEF"/>
    <property type="match status" value="1"/>
</dbReference>
<evidence type="ECO:0000259" key="6">
    <source>
        <dbReference type="PROSITE" id="PS51831"/>
    </source>
</evidence>
<dbReference type="InterPro" id="IPR000700">
    <property type="entry name" value="PAS-assoc_C"/>
</dbReference>
<protein>
    <submittedName>
        <fullName evidence="8">Cyclic di-GMP phosphodiesterase response regulator RpfG</fullName>
        <ecNumber evidence="8">3.1.4.52</ecNumber>
    </submittedName>
</protein>
<dbReference type="InterPro" id="IPR003607">
    <property type="entry name" value="HD/PDEase_dom"/>
</dbReference>
<feature type="domain" description="HD-GYP" evidence="7">
    <location>
        <begin position="508"/>
        <end position="696"/>
    </location>
</feature>
<dbReference type="PANTHER" id="PTHR43155">
    <property type="entry name" value="CYCLIC DI-GMP PHOSPHODIESTERASE PA4108-RELATED"/>
    <property type="match status" value="1"/>
</dbReference>
<dbReference type="SMART" id="SM00267">
    <property type="entry name" value="GGDEF"/>
    <property type="match status" value="1"/>
</dbReference>
<dbReference type="PANTHER" id="PTHR43155:SF2">
    <property type="entry name" value="CYCLIC DI-GMP PHOSPHODIESTERASE PA4108"/>
    <property type="match status" value="1"/>
</dbReference>
<feature type="domain" description="HD" evidence="6">
    <location>
        <begin position="530"/>
        <end position="652"/>
    </location>
</feature>
<accession>A0A2T0BA88</accession>
<keyword evidence="8" id="KW-0378">Hydrolase</keyword>
<dbReference type="Pfam" id="PF13487">
    <property type="entry name" value="HD_5"/>
    <property type="match status" value="1"/>
</dbReference>
<dbReference type="Gene3D" id="1.10.3210.10">
    <property type="entry name" value="Hypothetical protein af1432"/>
    <property type="match status" value="1"/>
</dbReference>
<dbReference type="PROSITE" id="PS50887">
    <property type="entry name" value="GGDEF"/>
    <property type="match status" value="1"/>
</dbReference>
<evidence type="ECO:0000259" key="3">
    <source>
        <dbReference type="PROSITE" id="PS50112"/>
    </source>
</evidence>
<dbReference type="InterPro" id="IPR000014">
    <property type="entry name" value="PAS"/>
</dbReference>
<feature type="domain" description="PAC" evidence="4">
    <location>
        <begin position="190"/>
        <end position="240"/>
    </location>
</feature>
<dbReference type="InterPro" id="IPR043128">
    <property type="entry name" value="Rev_trsase/Diguanyl_cyclase"/>
</dbReference>
<feature type="domain" description="GGDEF" evidence="5">
    <location>
        <begin position="387"/>
        <end position="515"/>
    </location>
</feature>
<dbReference type="InterPro" id="IPR006674">
    <property type="entry name" value="HD_domain"/>
</dbReference>
<dbReference type="SMART" id="SM00091">
    <property type="entry name" value="PAS"/>
    <property type="match status" value="2"/>
</dbReference>
<evidence type="ECO:0000256" key="2">
    <source>
        <dbReference type="SAM" id="Phobius"/>
    </source>
</evidence>
<dbReference type="Gene3D" id="3.30.70.270">
    <property type="match status" value="1"/>
</dbReference>
<dbReference type="InterPro" id="IPR006675">
    <property type="entry name" value="HDIG_dom"/>
</dbReference>
<dbReference type="NCBIfam" id="TIGR00277">
    <property type="entry name" value="HDIG"/>
    <property type="match status" value="1"/>
</dbReference>
<dbReference type="Pfam" id="PF00989">
    <property type="entry name" value="PAS"/>
    <property type="match status" value="1"/>
</dbReference>
<keyword evidence="9" id="KW-1185">Reference proteome</keyword>
<dbReference type="RefSeq" id="WP_207655394.1">
    <property type="nucleotide sequence ID" value="NZ_PVXQ01000042.1"/>
</dbReference>
<evidence type="ECO:0000259" key="7">
    <source>
        <dbReference type="PROSITE" id="PS51832"/>
    </source>
</evidence>
<proteinExistence type="predicted"/>
<feature type="domain" description="PAS" evidence="3">
    <location>
        <begin position="237"/>
        <end position="307"/>
    </location>
</feature>
<dbReference type="Proteomes" id="UP000239471">
    <property type="component" value="Unassembled WGS sequence"/>
</dbReference>
<dbReference type="SUPFAM" id="SSF55073">
    <property type="entry name" value="Nucleotide cyclase"/>
    <property type="match status" value="1"/>
</dbReference>
<dbReference type="CDD" id="cd00130">
    <property type="entry name" value="PAS"/>
    <property type="match status" value="2"/>
</dbReference>
<dbReference type="InterPro" id="IPR029787">
    <property type="entry name" value="Nucleotide_cyclase"/>
</dbReference>
<sequence length="696" mass="80099">MVKRSNSNSKNQIRKIFVFNFVKILFGEHSSSPRRKALKITYIYFLIGSLWILLSEKLVEFLIKEQSIIILVSIVKGWVYVFITSILIFSLIFTEMKKVTESKDKIKKINDELNREKKFMEAIFNSMPGIVYLYDDKSNLVRWNKKYNEMTGFSTKELSGMSLLEWYQGDEKTRKSVLEAIERATNTGFGDVEANLQIKDGTTIPMYLTASPVKIEGKSYFTGIGIDITQRNILNKKLEKYQLLAERANDAMLFLDKEGNILEVNDAAIKIYGYTYKEFLSISIFDLRHVEKPDHIIEQMEIANKEGTIFETIHYLKNGNSMPVEVSSQGTFLGDRRILLSIVRDITERKKAEEEIIYLSYHDQLTGLYNRRFYEEELKRLDTERNMPITVVMADVNGLKLTNDAFGHKAGDMLLEKISNILKRECGANESISRIGGDEFVILLPRTDKKEAIEIVRRINVAIANEKMENVIVSISIGFGVKQDISEDINEVFKKAEANMYRNKLSESSIMRSKTVELIMKSLYEKSNTELVHSKRTSEICKAIAIKLNFEEDDINNIRIAGLMHDIGKIGINENILNKVEKLNSDEWHDIMRHSEVGYQILRSVNEFSKIADYVLEHHESWNGKGYPQGLKGEEIHIEARIIAVADSYDTMISDRTYRRALSEEEAIKEIKRCSGTQFDPDIAKVFVEKVLGKGW</sequence>
<dbReference type="CDD" id="cd00077">
    <property type="entry name" value="HDc"/>
    <property type="match status" value="1"/>
</dbReference>
<keyword evidence="2" id="KW-0472">Membrane</keyword>
<dbReference type="SUPFAM" id="SSF109604">
    <property type="entry name" value="HD-domain/PDEase-like"/>
    <property type="match status" value="1"/>
</dbReference>
<evidence type="ECO:0000313" key="8">
    <source>
        <dbReference type="EMBL" id="PRR80800.1"/>
    </source>
</evidence>
<dbReference type="GO" id="GO:0006355">
    <property type="term" value="P:regulation of DNA-templated transcription"/>
    <property type="evidence" value="ECO:0007669"/>
    <property type="project" value="InterPro"/>
</dbReference>
<dbReference type="EMBL" id="PVXQ01000042">
    <property type="protein sequence ID" value="PRR80800.1"/>
    <property type="molecule type" value="Genomic_DNA"/>
</dbReference>
<dbReference type="PROSITE" id="PS51832">
    <property type="entry name" value="HD_GYP"/>
    <property type="match status" value="1"/>
</dbReference>
<dbReference type="SUPFAM" id="SSF55785">
    <property type="entry name" value="PYP-like sensor domain (PAS domain)"/>
    <property type="match status" value="2"/>
</dbReference>
<dbReference type="EC" id="3.1.4.52" evidence="8"/>
<keyword evidence="2" id="KW-1133">Transmembrane helix</keyword>
<feature type="transmembrane region" description="Helical" evidence="2">
    <location>
        <begin position="37"/>
        <end position="54"/>
    </location>
</feature>
<dbReference type="InterPro" id="IPR037522">
    <property type="entry name" value="HD_GYP_dom"/>
</dbReference>
<dbReference type="InterPro" id="IPR000160">
    <property type="entry name" value="GGDEF_dom"/>
</dbReference>
<dbReference type="InterPro" id="IPR013767">
    <property type="entry name" value="PAS_fold"/>
</dbReference>
<dbReference type="PROSITE" id="PS50112">
    <property type="entry name" value="PAS"/>
    <property type="match status" value="2"/>
</dbReference>
<gene>
    <name evidence="8" type="primary">rpfG_7</name>
    <name evidence="8" type="ORF">CLVI_29660</name>
</gene>
<dbReference type="Pfam" id="PF13426">
    <property type="entry name" value="PAS_9"/>
    <property type="match status" value="1"/>
</dbReference>
<keyword evidence="2" id="KW-0812">Transmembrane</keyword>
<dbReference type="InterPro" id="IPR001610">
    <property type="entry name" value="PAC"/>
</dbReference>
<dbReference type="PROSITE" id="PS50113">
    <property type="entry name" value="PAC"/>
    <property type="match status" value="1"/>
</dbReference>
<dbReference type="CDD" id="cd01949">
    <property type="entry name" value="GGDEF"/>
    <property type="match status" value="1"/>
</dbReference>
<evidence type="ECO:0000256" key="1">
    <source>
        <dbReference type="SAM" id="Coils"/>
    </source>
</evidence>
<feature type="coiled-coil region" evidence="1">
    <location>
        <begin position="231"/>
        <end position="258"/>
    </location>
</feature>
<dbReference type="NCBIfam" id="TIGR00229">
    <property type="entry name" value="sensory_box"/>
    <property type="match status" value="2"/>
</dbReference>
<dbReference type="AlphaFoldDB" id="A0A2T0BA88"/>
<evidence type="ECO:0000259" key="4">
    <source>
        <dbReference type="PROSITE" id="PS50113"/>
    </source>
</evidence>
<reference evidence="8 9" key="1">
    <citation type="submission" date="2018-03" db="EMBL/GenBank/DDBJ databases">
        <title>Genome sequence of Clostridium vincentii DSM 10228.</title>
        <authorList>
            <person name="Poehlein A."/>
            <person name="Daniel R."/>
        </authorList>
    </citation>
    <scope>NUCLEOTIDE SEQUENCE [LARGE SCALE GENOMIC DNA]</scope>
    <source>
        <strain evidence="8 9">DSM 10228</strain>
    </source>
</reference>